<organism evidence="5 7">
    <name type="scientific">Didymodactylos carnosus</name>
    <dbReference type="NCBI Taxonomy" id="1234261"/>
    <lineage>
        <taxon>Eukaryota</taxon>
        <taxon>Metazoa</taxon>
        <taxon>Spiralia</taxon>
        <taxon>Gnathifera</taxon>
        <taxon>Rotifera</taxon>
        <taxon>Eurotatoria</taxon>
        <taxon>Bdelloidea</taxon>
        <taxon>Philodinida</taxon>
        <taxon>Philodinidae</taxon>
        <taxon>Didymodactylos</taxon>
    </lineage>
</organism>
<dbReference type="EMBL" id="CAJNOQ010011491">
    <property type="protein sequence ID" value="CAF1278047.1"/>
    <property type="molecule type" value="Genomic_DNA"/>
</dbReference>
<protein>
    <recommendedName>
        <fullName evidence="4">LTD domain-containing protein</fullName>
    </recommendedName>
</protein>
<dbReference type="GO" id="GO:0005200">
    <property type="term" value="F:structural constituent of cytoskeleton"/>
    <property type="evidence" value="ECO:0007669"/>
    <property type="project" value="TreeGrafter"/>
</dbReference>
<evidence type="ECO:0000256" key="2">
    <source>
        <dbReference type="ARBA" id="ARBA00023054"/>
    </source>
</evidence>
<gene>
    <name evidence="5" type="ORF">GPM918_LOCUS27418</name>
    <name evidence="6" type="ORF">SRO942_LOCUS27743</name>
</gene>
<evidence type="ECO:0000256" key="3">
    <source>
        <dbReference type="SAM" id="Coils"/>
    </source>
</evidence>
<accession>A0A815C3L8</accession>
<dbReference type="InterPro" id="IPR001322">
    <property type="entry name" value="Lamin_tail_dom"/>
</dbReference>
<dbReference type="AlphaFoldDB" id="A0A815C3L8"/>
<dbReference type="GO" id="GO:0005882">
    <property type="term" value="C:intermediate filament"/>
    <property type="evidence" value="ECO:0007669"/>
    <property type="project" value="UniProtKB-KW"/>
</dbReference>
<feature type="domain" description="LTD" evidence="4">
    <location>
        <begin position="384"/>
        <end position="509"/>
    </location>
</feature>
<dbReference type="PANTHER" id="PTHR45721:SF12">
    <property type="entry name" value="INTERMEDIATE FILAMENT PROTEIN IFA-1"/>
    <property type="match status" value="1"/>
</dbReference>
<dbReference type="SUPFAM" id="SSF74853">
    <property type="entry name" value="Lamin A/C globular tail domain"/>
    <property type="match status" value="1"/>
</dbReference>
<dbReference type="InterPro" id="IPR036415">
    <property type="entry name" value="Lamin_tail_dom_sf"/>
</dbReference>
<evidence type="ECO:0000313" key="7">
    <source>
        <dbReference type="Proteomes" id="UP000663829"/>
    </source>
</evidence>
<dbReference type="InterPro" id="IPR039008">
    <property type="entry name" value="IF_rod_dom"/>
</dbReference>
<keyword evidence="7" id="KW-1185">Reference proteome</keyword>
<feature type="coiled-coil region" evidence="3">
    <location>
        <begin position="115"/>
        <end position="142"/>
    </location>
</feature>
<dbReference type="Proteomes" id="UP000663829">
    <property type="component" value="Unassembled WGS sequence"/>
</dbReference>
<dbReference type="GO" id="GO:0031507">
    <property type="term" value="P:heterochromatin formation"/>
    <property type="evidence" value="ECO:0007669"/>
    <property type="project" value="TreeGrafter"/>
</dbReference>
<dbReference type="PROSITE" id="PS51841">
    <property type="entry name" value="LTD"/>
    <property type="match status" value="1"/>
</dbReference>
<dbReference type="Pfam" id="PF00038">
    <property type="entry name" value="Filament"/>
    <property type="match status" value="1"/>
</dbReference>
<dbReference type="Gene3D" id="2.60.40.1260">
    <property type="entry name" value="Lamin Tail domain"/>
    <property type="match status" value="1"/>
</dbReference>
<evidence type="ECO:0000256" key="1">
    <source>
        <dbReference type="ARBA" id="ARBA00022754"/>
    </source>
</evidence>
<dbReference type="Proteomes" id="UP000681722">
    <property type="component" value="Unassembled WGS sequence"/>
</dbReference>
<dbReference type="GO" id="GO:0005652">
    <property type="term" value="C:nuclear lamina"/>
    <property type="evidence" value="ECO:0007669"/>
    <property type="project" value="TreeGrafter"/>
</dbReference>
<name>A0A815C3L8_9BILA</name>
<comment type="caution">
    <text evidence="5">The sequence shown here is derived from an EMBL/GenBank/DDBJ whole genome shotgun (WGS) entry which is preliminary data.</text>
</comment>
<evidence type="ECO:0000259" key="4">
    <source>
        <dbReference type="PROSITE" id="PS51841"/>
    </source>
</evidence>
<reference evidence="5" key="1">
    <citation type="submission" date="2021-02" db="EMBL/GenBank/DDBJ databases">
        <authorList>
            <person name="Nowell W R."/>
        </authorList>
    </citation>
    <scope>NUCLEOTIDE SEQUENCE</scope>
</reference>
<dbReference type="PANTHER" id="PTHR45721">
    <property type="entry name" value="LAMIN DM0-RELATED"/>
    <property type="match status" value="1"/>
</dbReference>
<feature type="coiled-coil region" evidence="3">
    <location>
        <begin position="12"/>
        <end position="60"/>
    </location>
</feature>
<sequence length="518" mass="61161">MYALTSVTLQVNNNIRRQEEREKEELIEFNKRFSLYLDYVKRLESKHSKLNLQFDEIRQQWYELFFSQYPVKFYQLRSDTSQVSSDKIDLEIDLERLQFVSNKYLELFDIEQRWFDNKKEKCVQLENELNKSSTDLLKLRQSYADIEEDVKVSLAKRDAVVQNYFQVTDESYKSKSSRMKLELRVQSLKIEIPFIKNIYSITMKEFKQLSIQPNTIDIKQFYGKELERAISFIRRDFELLYSSFYKQMDEYYSIRLEEAQKEIKRLLVLQAEQEIIQTEVEIEQTQKMLTHNNDLYIELQEKYAKFEVELKTVEEENIASYDAYEKDVQVHQEQIEQLAFDIAEILRSKTHLETEIIICRHLLEIEFEGQQPVIVPTDTTSFGSESGKVLTKKTKRGPVGIKECASYGEFITLENTSVSEDVNVSYWILKRRIDSLPELRYTFPSGLIIEHGKELKIYAKNALKQSQETLNRSNKIVNNELASWGYGMNIETRLINANGEERAVHSQTLVLGSQTISS</sequence>
<evidence type="ECO:0000313" key="6">
    <source>
        <dbReference type="EMBL" id="CAF4071418.1"/>
    </source>
</evidence>
<evidence type="ECO:0000313" key="5">
    <source>
        <dbReference type="EMBL" id="CAF1278047.1"/>
    </source>
</evidence>
<dbReference type="OrthoDB" id="102442at2759"/>
<keyword evidence="1" id="KW-0403">Intermediate filament</keyword>
<dbReference type="GO" id="GO:0007097">
    <property type="term" value="P:nuclear migration"/>
    <property type="evidence" value="ECO:0007669"/>
    <property type="project" value="TreeGrafter"/>
</dbReference>
<dbReference type="GO" id="GO:0051664">
    <property type="term" value="P:nuclear pore localization"/>
    <property type="evidence" value="ECO:0007669"/>
    <property type="project" value="TreeGrafter"/>
</dbReference>
<keyword evidence="2 3" id="KW-0175">Coiled coil</keyword>
<dbReference type="GO" id="GO:0090435">
    <property type="term" value="P:protein localization to nuclear envelope"/>
    <property type="evidence" value="ECO:0007669"/>
    <property type="project" value="TreeGrafter"/>
</dbReference>
<feature type="coiled-coil region" evidence="3">
    <location>
        <begin position="268"/>
        <end position="341"/>
    </location>
</feature>
<dbReference type="GO" id="GO:0006998">
    <property type="term" value="P:nuclear envelope organization"/>
    <property type="evidence" value="ECO:0007669"/>
    <property type="project" value="TreeGrafter"/>
</dbReference>
<proteinExistence type="predicted"/>
<dbReference type="Pfam" id="PF00932">
    <property type="entry name" value="LTD"/>
    <property type="match status" value="1"/>
</dbReference>
<dbReference type="EMBL" id="CAJOBC010026544">
    <property type="protein sequence ID" value="CAF4071418.1"/>
    <property type="molecule type" value="Genomic_DNA"/>
</dbReference>